<reference evidence="7" key="1">
    <citation type="submission" date="2022-10" db="EMBL/GenBank/DDBJ databases">
        <title>Determination and structural analysis of whole genome sequence of Sarocladium strictum F4-1.</title>
        <authorList>
            <person name="Hu L."/>
            <person name="Jiang Y."/>
        </authorList>
    </citation>
    <scope>NUCLEOTIDE SEQUENCE</scope>
    <source>
        <strain evidence="7">F4-1</strain>
    </source>
</reference>
<dbReference type="SUPFAM" id="SSF144083">
    <property type="entry name" value="Magnesium transport protein CorA, transmembrane region"/>
    <property type="match status" value="1"/>
</dbReference>
<evidence type="ECO:0000256" key="1">
    <source>
        <dbReference type="ARBA" id="ARBA00004651"/>
    </source>
</evidence>
<proteinExistence type="predicted"/>
<dbReference type="GO" id="GO:0000287">
    <property type="term" value="F:magnesium ion binding"/>
    <property type="evidence" value="ECO:0007669"/>
    <property type="project" value="TreeGrafter"/>
</dbReference>
<feature type="region of interest" description="Disordered" evidence="5">
    <location>
        <begin position="160"/>
        <end position="193"/>
    </location>
</feature>
<feature type="transmembrane region" description="Helical" evidence="6">
    <location>
        <begin position="938"/>
        <end position="961"/>
    </location>
</feature>
<evidence type="ECO:0000256" key="5">
    <source>
        <dbReference type="SAM" id="MobiDB-lite"/>
    </source>
</evidence>
<dbReference type="GO" id="GO:0005886">
    <property type="term" value="C:plasma membrane"/>
    <property type="evidence" value="ECO:0007669"/>
    <property type="project" value="UniProtKB-SubCell"/>
</dbReference>
<dbReference type="EMBL" id="JAPDFR010000001">
    <property type="protein sequence ID" value="KAK0392500.1"/>
    <property type="molecule type" value="Genomic_DNA"/>
</dbReference>
<dbReference type="Proteomes" id="UP001175261">
    <property type="component" value="Unassembled WGS sequence"/>
</dbReference>
<keyword evidence="8" id="KW-1185">Reference proteome</keyword>
<gene>
    <name evidence="7" type="ORF">NLU13_1995</name>
</gene>
<keyword evidence="4 6" id="KW-0472">Membrane</keyword>
<feature type="transmembrane region" description="Helical" evidence="6">
    <location>
        <begin position="973"/>
        <end position="995"/>
    </location>
</feature>
<feature type="compositionally biased region" description="Basic and acidic residues" evidence="5">
    <location>
        <begin position="863"/>
        <end position="879"/>
    </location>
</feature>
<protein>
    <recommendedName>
        <fullName evidence="9">Mg2+ transporter</fullName>
    </recommendedName>
</protein>
<comment type="subcellular location">
    <subcellularLocation>
        <location evidence="1">Cell membrane</location>
        <topology evidence="1">Multi-pass membrane protein</topology>
    </subcellularLocation>
</comment>
<evidence type="ECO:0000256" key="6">
    <source>
        <dbReference type="SAM" id="Phobius"/>
    </source>
</evidence>
<evidence type="ECO:0000256" key="2">
    <source>
        <dbReference type="ARBA" id="ARBA00022692"/>
    </source>
</evidence>
<dbReference type="GO" id="GO:0015095">
    <property type="term" value="F:magnesium ion transmembrane transporter activity"/>
    <property type="evidence" value="ECO:0007669"/>
    <property type="project" value="TreeGrafter"/>
</dbReference>
<feature type="region of interest" description="Disordered" evidence="5">
    <location>
        <begin position="1"/>
        <end position="120"/>
    </location>
</feature>
<dbReference type="InterPro" id="IPR002523">
    <property type="entry name" value="MgTranspt_CorA/ZnTranspt_ZntB"/>
</dbReference>
<dbReference type="PANTHER" id="PTHR46494:SF1">
    <property type="entry name" value="CORA FAMILY METAL ION TRANSPORTER (EUROFUNG)"/>
    <property type="match status" value="1"/>
</dbReference>
<sequence>MSTSAEPERRHPRRPPGSHYNSHPPVPYGPPPTNPYARASHRVRHSQTYVYPEATSRRVAVAEPIIIRNQASSTPEREFPRRERKQAPVAGSNDGRDSTASGSDGEDAELLRERVRSRSPLQRRTEWIEPDDEDVRWTPEDDVLDAATYRQFSLTWLDSLNPSTRDGESSDLDAVDEKAVSTPDEPATRGAPGVRAYTSHYAGTAEMGGDHSASITVLHDPQNQTRPLFRWLHIPQTVMNFEKFWEEASTQPGFSDGEKAALFKLRAHLRKNFIKVRYNPKGEKVGYMLPKLVEMPLHSVRDKDAPRTSSSLRGSVKWVCLEYFRLRAYSGLSAASSQAFFPSQTLLQAHYSRTSRERDLEQAVSFLGIAPSDQCFHIEQVWCLVLGNHLVTCGNMPQTELEGDIITIVSEPVRESLSAPGRILVSLGNSSHWLLSPNECATWFEFVSHFRDFWPQNLVFKHKTKQVQPENWQKLLKIAERSRAPLLIALTLEPAPLTSVRVSLNPLVSESSPPDKLNVPLTSTESYNNVHVLTLFPDTSITQIATNKVEDQLNSVEKFISQQCPYPDSKAYRTCEVATRTEVHQYLASMASRVNELDNSRIRTLYEEAIELYNYAETVFDLFLPLSFDGPTTRKFWGAVRLLTVIPELDVNSTAASSPRSVADIRLFLKNLARDIEQFQKIMRYASKEQRMSLRPNRELITAWIHVLSALIGPASWFGHVEEAEVLIEEGLGKMIRSTSEVDLQDKLAVMPAGLWSLIATRLLGNQSAGSDDVVQTYSQYLSSLDANIRDKPSDRSLQRRIDLVQQEIDVIRSTLSNQQNIINTLRTGSENTFTTRIHHRSAESGGPLTSRTYRPPAHRHGRSGDHLGDHLSGEDHGTFRLGQGSPPDLNTVFLADCRAIIEQRADEFRRYWWYADDLSKAIANKVDWTKDRQENAIYAFTVVTIVFLPISAVSSIFGMNTSDVRDMNQGQWLYWAVALPVTLGVIVGGLWWMGELDAVAGWFMRASHRSTRLPVPASFNDQDGPQPLLASERPVGISSRWVRIDEPGRPPRRRRESEGAYYSDDDLDLNFRAPVRRPEYIDARAYRSQTRRY</sequence>
<dbReference type="InterPro" id="IPR045863">
    <property type="entry name" value="CorA_TM1_TM2"/>
</dbReference>
<dbReference type="Gene3D" id="1.20.58.340">
    <property type="entry name" value="Magnesium transport protein CorA, transmembrane region"/>
    <property type="match status" value="1"/>
</dbReference>
<organism evidence="7 8">
    <name type="scientific">Sarocladium strictum</name>
    <name type="common">Black bundle disease fungus</name>
    <name type="synonym">Acremonium strictum</name>
    <dbReference type="NCBI Taxonomy" id="5046"/>
    <lineage>
        <taxon>Eukaryota</taxon>
        <taxon>Fungi</taxon>
        <taxon>Dikarya</taxon>
        <taxon>Ascomycota</taxon>
        <taxon>Pezizomycotina</taxon>
        <taxon>Sordariomycetes</taxon>
        <taxon>Hypocreomycetidae</taxon>
        <taxon>Hypocreales</taxon>
        <taxon>Sarocladiaceae</taxon>
        <taxon>Sarocladium</taxon>
    </lineage>
</organism>
<evidence type="ECO:0000313" key="8">
    <source>
        <dbReference type="Proteomes" id="UP001175261"/>
    </source>
</evidence>
<dbReference type="AlphaFoldDB" id="A0AA39GS00"/>
<name>A0AA39GS00_SARSR</name>
<dbReference type="GO" id="GO:0050897">
    <property type="term" value="F:cobalt ion binding"/>
    <property type="evidence" value="ECO:0007669"/>
    <property type="project" value="TreeGrafter"/>
</dbReference>
<keyword evidence="2 6" id="KW-0812">Transmembrane</keyword>
<evidence type="ECO:0000256" key="4">
    <source>
        <dbReference type="ARBA" id="ARBA00023136"/>
    </source>
</evidence>
<evidence type="ECO:0000313" key="7">
    <source>
        <dbReference type="EMBL" id="KAK0392500.1"/>
    </source>
</evidence>
<dbReference type="Pfam" id="PF01544">
    <property type="entry name" value="CorA"/>
    <property type="match status" value="1"/>
</dbReference>
<evidence type="ECO:0000256" key="3">
    <source>
        <dbReference type="ARBA" id="ARBA00022989"/>
    </source>
</evidence>
<dbReference type="PANTHER" id="PTHR46494">
    <property type="entry name" value="CORA FAMILY METAL ION TRANSPORTER (EUROFUNG)"/>
    <property type="match status" value="1"/>
</dbReference>
<accession>A0AA39GS00</accession>
<dbReference type="GO" id="GO:0015087">
    <property type="term" value="F:cobalt ion transmembrane transporter activity"/>
    <property type="evidence" value="ECO:0007669"/>
    <property type="project" value="TreeGrafter"/>
</dbReference>
<evidence type="ECO:0008006" key="9">
    <source>
        <dbReference type="Google" id="ProtNLM"/>
    </source>
</evidence>
<feature type="region of interest" description="Disordered" evidence="5">
    <location>
        <begin position="838"/>
        <end position="884"/>
    </location>
</feature>
<feature type="compositionally biased region" description="Pro residues" evidence="5">
    <location>
        <begin position="24"/>
        <end position="34"/>
    </location>
</feature>
<comment type="caution">
    <text evidence="7">The sequence shown here is derived from an EMBL/GenBank/DDBJ whole genome shotgun (WGS) entry which is preliminary data.</text>
</comment>
<keyword evidence="3 6" id="KW-1133">Transmembrane helix</keyword>